<dbReference type="Gene3D" id="1.10.10.60">
    <property type="entry name" value="Homeodomain-like"/>
    <property type="match status" value="1"/>
</dbReference>
<comment type="caution">
    <text evidence="3">The sequence shown here is derived from an EMBL/GenBank/DDBJ whole genome shotgun (WGS) entry which is preliminary data.</text>
</comment>
<keyword evidence="4" id="KW-1185">Reference proteome</keyword>
<dbReference type="AlphaFoldDB" id="A0AAP0R988"/>
<dbReference type="CDD" id="cd00167">
    <property type="entry name" value="SANT"/>
    <property type="match status" value="1"/>
</dbReference>
<accession>A0AAP0R988</accession>
<name>A0AAP0R988_LIQFO</name>
<dbReference type="SMART" id="SM00717">
    <property type="entry name" value="SANT"/>
    <property type="match status" value="1"/>
</dbReference>
<feature type="region of interest" description="Disordered" evidence="1">
    <location>
        <begin position="26"/>
        <end position="55"/>
    </location>
</feature>
<protein>
    <recommendedName>
        <fullName evidence="2">Myb-like domain-containing protein</fullName>
    </recommendedName>
</protein>
<evidence type="ECO:0000313" key="3">
    <source>
        <dbReference type="EMBL" id="KAK9271891.1"/>
    </source>
</evidence>
<dbReference type="PROSITE" id="PS50090">
    <property type="entry name" value="MYB_LIKE"/>
    <property type="match status" value="1"/>
</dbReference>
<reference evidence="3 4" key="1">
    <citation type="journal article" date="2024" name="Plant J.">
        <title>Genome sequences and population genomics reveal climatic adaptation and genomic divergence between two closely related sweetgum species.</title>
        <authorList>
            <person name="Xu W.Q."/>
            <person name="Ren C.Q."/>
            <person name="Zhang X.Y."/>
            <person name="Comes H.P."/>
            <person name="Liu X.H."/>
            <person name="Li Y.G."/>
            <person name="Kettle C.J."/>
            <person name="Jalonen R."/>
            <person name="Gaisberger H."/>
            <person name="Ma Y.Z."/>
            <person name="Qiu Y.X."/>
        </authorList>
    </citation>
    <scope>NUCLEOTIDE SEQUENCE [LARGE SCALE GENOMIC DNA]</scope>
    <source>
        <strain evidence="3">Hangzhou</strain>
    </source>
</reference>
<dbReference type="EMBL" id="JBBPBK010000013">
    <property type="protein sequence ID" value="KAK9271891.1"/>
    <property type="molecule type" value="Genomic_DNA"/>
</dbReference>
<gene>
    <name evidence="3" type="ORF">L1049_002256</name>
</gene>
<dbReference type="PANTHER" id="PTHR46872:SF4">
    <property type="entry name" value="MYB-LIKE DOMAIN-CONTAINING PROTEIN"/>
    <property type="match status" value="1"/>
</dbReference>
<evidence type="ECO:0000259" key="2">
    <source>
        <dbReference type="PROSITE" id="PS50090"/>
    </source>
</evidence>
<proteinExistence type="predicted"/>
<dbReference type="PANTHER" id="PTHR46872">
    <property type="entry name" value="DNA BINDING PROTEIN"/>
    <property type="match status" value="1"/>
</dbReference>
<dbReference type="InterPro" id="IPR001005">
    <property type="entry name" value="SANT/Myb"/>
</dbReference>
<evidence type="ECO:0000256" key="1">
    <source>
        <dbReference type="SAM" id="MobiDB-lite"/>
    </source>
</evidence>
<dbReference type="Pfam" id="PF00249">
    <property type="entry name" value="Myb_DNA-binding"/>
    <property type="match status" value="1"/>
</dbReference>
<sequence length="484" mass="53991">MVHKRPFCDEDSCEVSFKHLKQGEHDNQLDSIVDVIPSNDTPPKPRTSDGEGEDSFCKSQIEGRIASDSVAEVMSGTEKESATSAPGKCSSLLWVSSSAIEEDVKSEPAFHLSFFPEFFEFGHRVRAFVQSDEIYSSLLDYPPRKLVSVGPDYQAYVPEWGLKGSKNFSDSLGKPDLHVASSKSSGSGLMDDDVNEERLMGTCVIPMPDLDMSAYSHSKSGEIRSDCSCLDEGSIRCVRQHVMEAREKLKENLGPKLFEELGFCDMGEEVAEKWNEEEEQAFYEVVLSNPASLGKNFWDHLSAVFPSRTKKDLVSYYFNVYMLRKRAEQNRFDLLNVDSDNDEWHITELGVAEEDDDSVVESPIAQDALLYDQADHEEDCSEDLEDEDEINNYKDDTDIVNSRHVTGEEDVGDVEDVLEASIGNSLGDSGFDQNIHLSGKIPCNNGEDNDIQDDSCTSFEYQHDRVDFCGPVDLGADAGESSKE</sequence>
<dbReference type="Proteomes" id="UP001415857">
    <property type="component" value="Unassembled WGS sequence"/>
</dbReference>
<evidence type="ECO:0000313" key="4">
    <source>
        <dbReference type="Proteomes" id="UP001415857"/>
    </source>
</evidence>
<organism evidence="3 4">
    <name type="scientific">Liquidambar formosana</name>
    <name type="common">Formosan gum</name>
    <dbReference type="NCBI Taxonomy" id="63359"/>
    <lineage>
        <taxon>Eukaryota</taxon>
        <taxon>Viridiplantae</taxon>
        <taxon>Streptophyta</taxon>
        <taxon>Embryophyta</taxon>
        <taxon>Tracheophyta</taxon>
        <taxon>Spermatophyta</taxon>
        <taxon>Magnoliopsida</taxon>
        <taxon>eudicotyledons</taxon>
        <taxon>Gunneridae</taxon>
        <taxon>Pentapetalae</taxon>
        <taxon>Saxifragales</taxon>
        <taxon>Altingiaceae</taxon>
        <taxon>Liquidambar</taxon>
    </lineage>
</organism>
<feature type="domain" description="Myb-like" evidence="2">
    <location>
        <begin position="273"/>
        <end position="321"/>
    </location>
</feature>